<dbReference type="GO" id="GO:0005886">
    <property type="term" value="C:plasma membrane"/>
    <property type="evidence" value="ECO:0007669"/>
    <property type="project" value="UniProtKB-SubCell"/>
</dbReference>
<feature type="transmembrane region" description="Helical" evidence="5">
    <location>
        <begin position="240"/>
        <end position="259"/>
    </location>
</feature>
<name>A0A1H4Y6K2_9PSEU</name>
<evidence type="ECO:0000256" key="4">
    <source>
        <dbReference type="ARBA" id="ARBA00023136"/>
    </source>
</evidence>
<keyword evidence="3 5" id="KW-1133">Transmembrane helix</keyword>
<dbReference type="STRING" id="208445.SAMN04489727_6573"/>
<evidence type="ECO:0000313" key="8">
    <source>
        <dbReference type="Proteomes" id="UP000199622"/>
    </source>
</evidence>
<organism evidence="7 8">
    <name type="scientific">Amycolatopsis tolypomycina</name>
    <dbReference type="NCBI Taxonomy" id="208445"/>
    <lineage>
        <taxon>Bacteria</taxon>
        <taxon>Bacillati</taxon>
        <taxon>Actinomycetota</taxon>
        <taxon>Actinomycetes</taxon>
        <taxon>Pseudonocardiales</taxon>
        <taxon>Pseudonocardiaceae</taxon>
        <taxon>Amycolatopsis</taxon>
    </lineage>
</organism>
<keyword evidence="5" id="KW-1003">Cell membrane</keyword>
<keyword evidence="8" id="KW-1185">Reference proteome</keyword>
<feature type="transmembrane region" description="Helical" evidence="5">
    <location>
        <begin position="95"/>
        <end position="117"/>
    </location>
</feature>
<dbReference type="InterPro" id="IPR051784">
    <property type="entry name" value="Nod_factor_ABC_transporter"/>
</dbReference>
<reference evidence="8" key="1">
    <citation type="submission" date="2016-10" db="EMBL/GenBank/DDBJ databases">
        <authorList>
            <person name="Varghese N."/>
            <person name="Submissions S."/>
        </authorList>
    </citation>
    <scope>NUCLEOTIDE SEQUENCE [LARGE SCALE GENOMIC DNA]</scope>
    <source>
        <strain evidence="8">DSM 44544</strain>
    </source>
</reference>
<evidence type="ECO:0000313" key="7">
    <source>
        <dbReference type="EMBL" id="SED13622.1"/>
    </source>
</evidence>
<dbReference type="EMBL" id="FNSO01000004">
    <property type="protein sequence ID" value="SED13622.1"/>
    <property type="molecule type" value="Genomic_DNA"/>
</dbReference>
<dbReference type="InterPro" id="IPR047817">
    <property type="entry name" value="ABC2_TM_bact-type"/>
</dbReference>
<feature type="transmembrane region" description="Helical" evidence="5">
    <location>
        <begin position="129"/>
        <end position="149"/>
    </location>
</feature>
<proteinExistence type="inferred from homology"/>
<protein>
    <recommendedName>
        <fullName evidence="5">Transport permease protein</fullName>
    </recommendedName>
</protein>
<dbReference type="PANTHER" id="PTHR43229">
    <property type="entry name" value="NODULATION PROTEIN J"/>
    <property type="match status" value="1"/>
</dbReference>
<evidence type="ECO:0000256" key="1">
    <source>
        <dbReference type="ARBA" id="ARBA00004141"/>
    </source>
</evidence>
<dbReference type="AlphaFoldDB" id="A0A1H4Y6K2"/>
<evidence type="ECO:0000256" key="2">
    <source>
        <dbReference type="ARBA" id="ARBA00022692"/>
    </source>
</evidence>
<dbReference type="Proteomes" id="UP000199622">
    <property type="component" value="Unassembled WGS sequence"/>
</dbReference>
<feature type="transmembrane region" description="Helical" evidence="5">
    <location>
        <begin position="170"/>
        <end position="198"/>
    </location>
</feature>
<dbReference type="Gene3D" id="3.40.50.300">
    <property type="entry name" value="P-loop containing nucleotide triphosphate hydrolases"/>
    <property type="match status" value="1"/>
</dbReference>
<dbReference type="PROSITE" id="PS51012">
    <property type="entry name" value="ABC_TM2"/>
    <property type="match status" value="1"/>
</dbReference>
<evidence type="ECO:0000256" key="3">
    <source>
        <dbReference type="ARBA" id="ARBA00022989"/>
    </source>
</evidence>
<comment type="similarity">
    <text evidence="5">Belongs to the ABC-2 integral membrane protein family.</text>
</comment>
<gene>
    <name evidence="7" type="ORF">SAMN04489727_6573</name>
</gene>
<keyword evidence="5" id="KW-0813">Transport</keyword>
<evidence type="ECO:0000256" key="5">
    <source>
        <dbReference type="RuleBase" id="RU361157"/>
    </source>
</evidence>
<dbReference type="SUPFAM" id="SSF52540">
    <property type="entry name" value="P-loop containing nucleoside triphosphate hydrolases"/>
    <property type="match status" value="1"/>
</dbReference>
<dbReference type="GO" id="GO:0140359">
    <property type="term" value="F:ABC-type transporter activity"/>
    <property type="evidence" value="ECO:0007669"/>
    <property type="project" value="InterPro"/>
</dbReference>
<keyword evidence="2 5" id="KW-0812">Transmembrane</keyword>
<comment type="subcellular location">
    <subcellularLocation>
        <location evidence="5">Cell membrane</location>
        <topology evidence="5">Multi-pass membrane protein</topology>
    </subcellularLocation>
    <subcellularLocation>
        <location evidence="1">Membrane</location>
        <topology evidence="1">Multi-pass membrane protein</topology>
    </subcellularLocation>
</comment>
<dbReference type="Pfam" id="PF01061">
    <property type="entry name" value="ABC2_membrane"/>
    <property type="match status" value="1"/>
</dbReference>
<dbReference type="PANTHER" id="PTHR43229:SF2">
    <property type="entry name" value="NODULATION PROTEIN J"/>
    <property type="match status" value="1"/>
</dbReference>
<evidence type="ECO:0000259" key="6">
    <source>
        <dbReference type="PROSITE" id="PS51012"/>
    </source>
</evidence>
<sequence length="321" mass="34851">MIFLDEPTTGLDPEARVEVWDAVKGLAARGTTVLLTTQYLDEAEQLADRITILHEGRIILRRRQQSHGKRDPMTTDTTILLGRSLRHITRSLDTIITTVITPVAMMLMFVYVFGGAIDTGSGSYIDYMLPGILLITIASGIAYTALRLFTDLKSGIFERFHSMPITRSAVLWAHVLTSLVANLISLVIVVGVALVMGFRSGAGPLAWLAITGILLLFTLALTWVALIAGLTAKTAEGGGAFSYPLIFLPFLSSAFVPTATMPGPVRWFAEHQPVTSIVNTIRALFTQAPVGTDIWIALAWCAGILVVAYVFATAAYRRKVS</sequence>
<dbReference type="InterPro" id="IPR013525">
    <property type="entry name" value="ABC2_TM"/>
</dbReference>
<accession>A0A1H4Y6K2</accession>
<keyword evidence="4 5" id="KW-0472">Membrane</keyword>
<dbReference type="InterPro" id="IPR027417">
    <property type="entry name" value="P-loop_NTPase"/>
</dbReference>
<feature type="domain" description="ABC transmembrane type-2" evidence="6">
    <location>
        <begin position="93"/>
        <end position="319"/>
    </location>
</feature>
<feature type="transmembrane region" description="Helical" evidence="5">
    <location>
        <begin position="204"/>
        <end position="228"/>
    </location>
</feature>
<feature type="transmembrane region" description="Helical" evidence="5">
    <location>
        <begin position="294"/>
        <end position="316"/>
    </location>
</feature>